<dbReference type="GO" id="GO:0000467">
    <property type="term" value="P:exonucleolytic trimming to generate mature 3'-end of 5.8S rRNA from tricistronic rRNA transcript (SSU-rRNA, 5.8S rRNA, LSU-rRNA)"/>
    <property type="evidence" value="ECO:0007669"/>
    <property type="project" value="TreeGrafter"/>
</dbReference>
<dbReference type="Proteomes" id="UP000284706">
    <property type="component" value="Unassembled WGS sequence"/>
</dbReference>
<evidence type="ECO:0000313" key="9">
    <source>
        <dbReference type="EMBL" id="PPQ74322.1"/>
    </source>
</evidence>
<dbReference type="InterPro" id="IPR050590">
    <property type="entry name" value="Exosome_comp_Rrp42_subfam"/>
</dbReference>
<dbReference type="GO" id="GO:0071038">
    <property type="term" value="P:TRAMP-dependent tRNA surveillance pathway"/>
    <property type="evidence" value="ECO:0007669"/>
    <property type="project" value="TreeGrafter"/>
</dbReference>
<reference evidence="9 10" key="1">
    <citation type="journal article" date="2018" name="Evol. Lett.">
        <title>Horizontal gene cluster transfer increased hallucinogenic mushroom diversity.</title>
        <authorList>
            <person name="Reynolds H.T."/>
            <person name="Vijayakumar V."/>
            <person name="Gluck-Thaler E."/>
            <person name="Korotkin H.B."/>
            <person name="Matheny P.B."/>
            <person name="Slot J.C."/>
        </authorList>
    </citation>
    <scope>NUCLEOTIDE SEQUENCE [LARGE SCALE GENOMIC DNA]</scope>
    <source>
        <strain evidence="9 10">SRW20</strain>
    </source>
</reference>
<dbReference type="PANTHER" id="PTHR11097">
    <property type="entry name" value="EXOSOME COMPLEX EXONUCLEASE RIBOSOMAL RNA PROCESSING PROTEIN"/>
    <property type="match status" value="1"/>
</dbReference>
<evidence type="ECO:0000313" key="10">
    <source>
        <dbReference type="Proteomes" id="UP000284706"/>
    </source>
</evidence>
<gene>
    <name evidence="9" type="ORF">CVT26_004241</name>
</gene>
<dbReference type="EMBL" id="NHYE01005349">
    <property type="protein sequence ID" value="PPQ74322.1"/>
    <property type="molecule type" value="Genomic_DNA"/>
</dbReference>
<evidence type="ECO:0000256" key="6">
    <source>
        <dbReference type="ARBA" id="ARBA00042523"/>
    </source>
</evidence>
<evidence type="ECO:0000256" key="7">
    <source>
        <dbReference type="SAM" id="MobiDB-lite"/>
    </source>
</evidence>
<accession>A0A409W739</accession>
<evidence type="ECO:0000256" key="1">
    <source>
        <dbReference type="ARBA" id="ARBA00004496"/>
    </source>
</evidence>
<proteinExistence type="inferred from homology"/>
<dbReference type="InterPro" id="IPR020568">
    <property type="entry name" value="Ribosomal_Su5_D2-typ_SF"/>
</dbReference>
<dbReference type="FunCoup" id="A0A409W739">
    <property type="interactions" value="47"/>
</dbReference>
<dbReference type="GO" id="GO:0035925">
    <property type="term" value="F:mRNA 3'-UTR AU-rich region binding"/>
    <property type="evidence" value="ECO:0007669"/>
    <property type="project" value="TreeGrafter"/>
</dbReference>
<dbReference type="GO" id="GO:0005730">
    <property type="term" value="C:nucleolus"/>
    <property type="evidence" value="ECO:0007669"/>
    <property type="project" value="UniProtKB-SubCell"/>
</dbReference>
<name>A0A409W739_9AGAR</name>
<dbReference type="Pfam" id="PF01138">
    <property type="entry name" value="RNase_PH"/>
    <property type="match status" value="1"/>
</dbReference>
<feature type="non-terminal residue" evidence="9">
    <location>
        <position position="184"/>
    </location>
</feature>
<evidence type="ECO:0000256" key="5">
    <source>
        <dbReference type="ARBA" id="ARBA00022835"/>
    </source>
</evidence>
<dbReference type="PANTHER" id="PTHR11097:SF8">
    <property type="entry name" value="EXOSOME COMPLEX COMPONENT RRP42"/>
    <property type="match status" value="1"/>
</dbReference>
<keyword evidence="5" id="KW-0271">Exosome</keyword>
<comment type="similarity">
    <text evidence="3">Belongs to the RNase PH family.</text>
</comment>
<feature type="region of interest" description="Disordered" evidence="7">
    <location>
        <begin position="78"/>
        <end position="105"/>
    </location>
</feature>
<dbReference type="InParanoid" id="A0A409W739"/>
<evidence type="ECO:0000256" key="2">
    <source>
        <dbReference type="ARBA" id="ARBA00004604"/>
    </source>
</evidence>
<protein>
    <recommendedName>
        <fullName evidence="6">Ribosomal RNA-processing protein 42</fullName>
    </recommendedName>
</protein>
<dbReference type="GO" id="GO:0000177">
    <property type="term" value="C:cytoplasmic exosome (RNase complex)"/>
    <property type="evidence" value="ECO:0007669"/>
    <property type="project" value="TreeGrafter"/>
</dbReference>
<dbReference type="GO" id="GO:0016075">
    <property type="term" value="P:rRNA catabolic process"/>
    <property type="evidence" value="ECO:0007669"/>
    <property type="project" value="TreeGrafter"/>
</dbReference>
<dbReference type="Gene3D" id="3.30.230.70">
    <property type="entry name" value="GHMP Kinase, N-terminal domain"/>
    <property type="match status" value="1"/>
</dbReference>
<dbReference type="GO" id="GO:0071028">
    <property type="term" value="P:nuclear mRNA surveillance"/>
    <property type="evidence" value="ECO:0007669"/>
    <property type="project" value="TreeGrafter"/>
</dbReference>
<organism evidence="9 10">
    <name type="scientific">Gymnopilus dilepis</name>
    <dbReference type="NCBI Taxonomy" id="231916"/>
    <lineage>
        <taxon>Eukaryota</taxon>
        <taxon>Fungi</taxon>
        <taxon>Dikarya</taxon>
        <taxon>Basidiomycota</taxon>
        <taxon>Agaricomycotina</taxon>
        <taxon>Agaricomycetes</taxon>
        <taxon>Agaricomycetidae</taxon>
        <taxon>Agaricales</taxon>
        <taxon>Agaricineae</taxon>
        <taxon>Hymenogastraceae</taxon>
        <taxon>Gymnopilus</taxon>
    </lineage>
</organism>
<evidence type="ECO:0000256" key="4">
    <source>
        <dbReference type="ARBA" id="ARBA00022490"/>
    </source>
</evidence>
<dbReference type="InterPro" id="IPR001247">
    <property type="entry name" value="ExoRNase_PH_dom1"/>
</dbReference>
<dbReference type="GO" id="GO:0034473">
    <property type="term" value="P:U1 snRNA 3'-end processing"/>
    <property type="evidence" value="ECO:0007669"/>
    <property type="project" value="TreeGrafter"/>
</dbReference>
<sequence>MTASISLSKAEKSYIQAGLLANPPTRGDGRAPADFRTISLQTSVAPLANGSARVSIGRNPHDGSGGTEVMAAAKLEVESVDPGTGSEGVDGGRVSKGRSSPSAYPHLSSTALDELQYDLTTILHTTLTHPSLHPNNLTILPSKKSWLLNLDLVVLSDEGNVYDALFLAARAALWDTKVPRTRSV</sequence>
<comment type="subcellular location">
    <subcellularLocation>
        <location evidence="1">Cytoplasm</location>
    </subcellularLocation>
    <subcellularLocation>
        <location evidence="2">Nucleus</location>
        <location evidence="2">Nucleolus</location>
    </subcellularLocation>
</comment>
<keyword evidence="4" id="KW-0963">Cytoplasm</keyword>
<evidence type="ECO:0000259" key="8">
    <source>
        <dbReference type="Pfam" id="PF01138"/>
    </source>
</evidence>
<dbReference type="GO" id="GO:0034476">
    <property type="term" value="P:U5 snRNA 3'-end processing"/>
    <property type="evidence" value="ECO:0007669"/>
    <property type="project" value="TreeGrafter"/>
</dbReference>
<dbReference type="SUPFAM" id="SSF54211">
    <property type="entry name" value="Ribosomal protein S5 domain 2-like"/>
    <property type="match status" value="1"/>
</dbReference>
<dbReference type="GO" id="GO:0071035">
    <property type="term" value="P:nuclear polyadenylation-dependent rRNA catabolic process"/>
    <property type="evidence" value="ECO:0007669"/>
    <property type="project" value="TreeGrafter"/>
</dbReference>
<dbReference type="STRING" id="231916.A0A409W739"/>
<keyword evidence="10" id="KW-1185">Reference proteome</keyword>
<dbReference type="GO" id="GO:0000176">
    <property type="term" value="C:nuclear exosome (RNase complex)"/>
    <property type="evidence" value="ECO:0007669"/>
    <property type="project" value="UniProtKB-ARBA"/>
</dbReference>
<dbReference type="AlphaFoldDB" id="A0A409W739"/>
<evidence type="ECO:0000256" key="3">
    <source>
        <dbReference type="ARBA" id="ARBA00006678"/>
    </source>
</evidence>
<comment type="caution">
    <text evidence="9">The sequence shown here is derived from an EMBL/GenBank/DDBJ whole genome shotgun (WGS) entry which is preliminary data.</text>
</comment>
<dbReference type="InterPro" id="IPR027408">
    <property type="entry name" value="PNPase/RNase_PH_dom_sf"/>
</dbReference>
<dbReference type="GO" id="GO:0034475">
    <property type="term" value="P:U4 snRNA 3'-end processing"/>
    <property type="evidence" value="ECO:0007669"/>
    <property type="project" value="TreeGrafter"/>
</dbReference>
<dbReference type="OrthoDB" id="272245at2759"/>
<feature type="domain" description="Exoribonuclease phosphorolytic" evidence="8">
    <location>
        <begin position="34"/>
        <end position="179"/>
    </location>
</feature>